<evidence type="ECO:0000313" key="2">
    <source>
        <dbReference type="EMBL" id="GIQ80971.1"/>
    </source>
</evidence>
<feature type="region of interest" description="Disordered" evidence="1">
    <location>
        <begin position="320"/>
        <end position="340"/>
    </location>
</feature>
<protein>
    <submittedName>
        <fullName evidence="2">Uncharacterized protein</fullName>
    </submittedName>
</protein>
<evidence type="ECO:0000313" key="3">
    <source>
        <dbReference type="Proteomes" id="UP000265618"/>
    </source>
</evidence>
<dbReference type="EMBL" id="BDIP01000281">
    <property type="protein sequence ID" value="GIQ80971.1"/>
    <property type="molecule type" value="Genomic_DNA"/>
</dbReference>
<organism evidence="2 3">
    <name type="scientific">Kipferlia bialata</name>
    <dbReference type="NCBI Taxonomy" id="797122"/>
    <lineage>
        <taxon>Eukaryota</taxon>
        <taxon>Metamonada</taxon>
        <taxon>Carpediemonas-like organisms</taxon>
        <taxon>Kipferlia</taxon>
    </lineage>
</organism>
<dbReference type="Gene3D" id="1.25.10.10">
    <property type="entry name" value="Leucine-rich Repeat Variant"/>
    <property type="match status" value="1"/>
</dbReference>
<sequence length="496" mass="53861">MEADDSSVPQDWAETSSVLVSLVETIWATLDPSNIEEAQLDDVPELSAIPELLAMVDETIQSDPTPQRLRFLLFELPHNLIRLLCTLMSDDMYNHIDSHTSMQDVNQTRTVSMSVLSRTFSVCSSHTAETLASEMFPQLYASLSTDLMREFLKAGGLNSVISVLSGEVSIDVDEAPLKRIRLMAAGCIRAVLKSDAGLTALSVPPVMQALVAVASEEADAELRQWALVLLRDLTGHLHSSKVFQSPPLLLRAVRTLVESGTAECAIMSLCLDTSEAVRAEGCGLLSELLLAAEDCVVSAQERYAQDVMQAQKDTERLLAEREREGADPDSPAPVVSGPSDATAVGARELLDRLLLSVISDRTRPTLDEGEGEGEEAQRQFSTALVERMGLEKSRIGLEALLYLLCTLLRVSARRAQSSPLTLSLPPTYEAFCGEAPSMDEDAETRITEAFEAFIGVLLDQAPILKMLKLVSSPYVVIGAHAASGPHRMAPVYTHTV</sequence>
<reference evidence="2 3" key="1">
    <citation type="journal article" date="2018" name="PLoS ONE">
        <title>The draft genome of Kipferlia bialata reveals reductive genome evolution in fornicate parasites.</title>
        <authorList>
            <person name="Tanifuji G."/>
            <person name="Takabayashi S."/>
            <person name="Kume K."/>
            <person name="Takagi M."/>
            <person name="Nakayama T."/>
            <person name="Kamikawa R."/>
            <person name="Inagaki Y."/>
            <person name="Hashimoto T."/>
        </authorList>
    </citation>
    <scope>NUCLEOTIDE SEQUENCE [LARGE SCALE GENOMIC DNA]</scope>
    <source>
        <strain evidence="2">NY0173</strain>
    </source>
</reference>
<comment type="caution">
    <text evidence="2">The sequence shown here is derived from an EMBL/GenBank/DDBJ whole genome shotgun (WGS) entry which is preliminary data.</text>
</comment>
<dbReference type="Proteomes" id="UP000265618">
    <property type="component" value="Unassembled WGS sequence"/>
</dbReference>
<dbReference type="InterPro" id="IPR016024">
    <property type="entry name" value="ARM-type_fold"/>
</dbReference>
<dbReference type="SUPFAM" id="SSF48371">
    <property type="entry name" value="ARM repeat"/>
    <property type="match status" value="1"/>
</dbReference>
<proteinExistence type="predicted"/>
<keyword evidence="3" id="KW-1185">Reference proteome</keyword>
<evidence type="ECO:0000256" key="1">
    <source>
        <dbReference type="SAM" id="MobiDB-lite"/>
    </source>
</evidence>
<dbReference type="AlphaFoldDB" id="A0A9K3CPI7"/>
<dbReference type="InterPro" id="IPR011989">
    <property type="entry name" value="ARM-like"/>
</dbReference>
<accession>A0A9K3CPI7</accession>
<name>A0A9K3CPI7_9EUKA</name>
<gene>
    <name evidence="2" type="ORF">KIPB_001857</name>
</gene>